<organism evidence="1">
    <name type="scientific">Rhizophora mucronata</name>
    <name type="common">Asiatic mangrove</name>
    <dbReference type="NCBI Taxonomy" id="61149"/>
    <lineage>
        <taxon>Eukaryota</taxon>
        <taxon>Viridiplantae</taxon>
        <taxon>Streptophyta</taxon>
        <taxon>Embryophyta</taxon>
        <taxon>Tracheophyta</taxon>
        <taxon>Spermatophyta</taxon>
        <taxon>Magnoliopsida</taxon>
        <taxon>eudicotyledons</taxon>
        <taxon>Gunneridae</taxon>
        <taxon>Pentapetalae</taxon>
        <taxon>rosids</taxon>
        <taxon>fabids</taxon>
        <taxon>Malpighiales</taxon>
        <taxon>Rhizophoraceae</taxon>
        <taxon>Rhizophora</taxon>
    </lineage>
</organism>
<evidence type="ECO:0000313" key="1">
    <source>
        <dbReference type="EMBL" id="MBX42930.1"/>
    </source>
</evidence>
<accession>A0A2P2NKL1</accession>
<proteinExistence type="predicted"/>
<dbReference type="AlphaFoldDB" id="A0A2P2NKL1"/>
<reference evidence="1" key="1">
    <citation type="submission" date="2018-02" db="EMBL/GenBank/DDBJ databases">
        <title>Rhizophora mucronata_Transcriptome.</title>
        <authorList>
            <person name="Meera S.P."/>
            <person name="Sreeshan A."/>
            <person name="Augustine A."/>
        </authorList>
    </citation>
    <scope>NUCLEOTIDE SEQUENCE</scope>
    <source>
        <tissue evidence="1">Leaf</tissue>
    </source>
</reference>
<protein>
    <submittedName>
        <fullName evidence="1">Uncharacterized protein</fullName>
    </submittedName>
</protein>
<name>A0A2P2NKL1_RHIMU</name>
<dbReference type="EMBL" id="GGEC01062446">
    <property type="protein sequence ID" value="MBX42930.1"/>
    <property type="molecule type" value="Transcribed_RNA"/>
</dbReference>
<sequence length="36" mass="4301">MCLRGFTEHCVFSGFEIKTENSFKFLFMILQKLKKV</sequence>